<dbReference type="Proteomes" id="UP000677875">
    <property type="component" value="Unassembled WGS sequence"/>
</dbReference>
<dbReference type="Pfam" id="PF00266">
    <property type="entry name" value="Aminotran_5"/>
    <property type="match status" value="1"/>
</dbReference>
<dbReference type="InterPro" id="IPR015422">
    <property type="entry name" value="PyrdxlP-dep_Trfase_small"/>
</dbReference>
<evidence type="ECO:0000256" key="5">
    <source>
        <dbReference type="PIRSR" id="PIRSR000524-50"/>
    </source>
</evidence>
<feature type="binding site" evidence="4">
    <location>
        <position position="333"/>
    </location>
    <ligand>
        <name>substrate</name>
    </ligand>
</feature>
<dbReference type="GO" id="GO:0008453">
    <property type="term" value="F:alanine-glyoxylate transaminase activity"/>
    <property type="evidence" value="ECO:0007669"/>
    <property type="project" value="TreeGrafter"/>
</dbReference>
<comment type="caution">
    <text evidence="7">The sequence shown here is derived from an EMBL/GenBank/DDBJ whole genome shotgun (WGS) entry which is preliminary data.</text>
</comment>
<evidence type="ECO:0000256" key="1">
    <source>
        <dbReference type="ARBA" id="ARBA00001933"/>
    </source>
</evidence>
<dbReference type="Gene3D" id="3.40.640.10">
    <property type="entry name" value="Type I PLP-dependent aspartate aminotransferase-like (Major domain)"/>
    <property type="match status" value="1"/>
</dbReference>
<feature type="modified residue" description="N6-(pyridoxal phosphate)lysine" evidence="5">
    <location>
        <position position="189"/>
    </location>
</feature>
<comment type="similarity">
    <text evidence="2">Belongs to the class-V pyridoxal-phosphate-dependent aminotransferase family.</text>
</comment>
<evidence type="ECO:0000256" key="3">
    <source>
        <dbReference type="ARBA" id="ARBA00022898"/>
    </source>
</evidence>
<dbReference type="InterPro" id="IPR015424">
    <property type="entry name" value="PyrdxlP-dep_Trfase"/>
</dbReference>
<proteinExistence type="inferred from homology"/>
<dbReference type="RefSeq" id="WP_210867867.1">
    <property type="nucleotide sequence ID" value="NZ_JAGPNL010000001.1"/>
</dbReference>
<dbReference type="GO" id="GO:0004760">
    <property type="term" value="F:L-serine-pyruvate transaminase activity"/>
    <property type="evidence" value="ECO:0007669"/>
    <property type="project" value="TreeGrafter"/>
</dbReference>
<evidence type="ECO:0000313" key="7">
    <source>
        <dbReference type="EMBL" id="MBQ0825167.1"/>
    </source>
</evidence>
<dbReference type="InterPro" id="IPR015421">
    <property type="entry name" value="PyrdxlP-dep_Trfase_major"/>
</dbReference>
<dbReference type="PANTHER" id="PTHR21152">
    <property type="entry name" value="AMINOTRANSFERASE CLASS V"/>
    <property type="match status" value="1"/>
</dbReference>
<dbReference type="PANTHER" id="PTHR21152:SF40">
    <property type="entry name" value="ALANINE--GLYOXYLATE AMINOTRANSFERASE"/>
    <property type="match status" value="1"/>
</dbReference>
<protein>
    <submittedName>
        <fullName evidence="7">Alanine--glyoxylate aminotransferase family protein</fullName>
    </submittedName>
</protein>
<keyword evidence="7" id="KW-0808">Transferase</keyword>
<reference evidence="7" key="1">
    <citation type="submission" date="2021-04" db="EMBL/GenBank/DDBJ databases">
        <title>Genome seq and assembly of Streptomyces sp. RG38.</title>
        <authorList>
            <person name="Chhetri G."/>
        </authorList>
    </citation>
    <scope>NUCLEOTIDE SEQUENCE</scope>
    <source>
        <strain evidence="7">RG38</strain>
    </source>
</reference>
<dbReference type="InterPro" id="IPR024169">
    <property type="entry name" value="SP_NH2Trfase/AEP_transaminase"/>
</dbReference>
<dbReference type="AlphaFoldDB" id="A0A940XDH1"/>
<evidence type="ECO:0000313" key="8">
    <source>
        <dbReference type="Proteomes" id="UP000677875"/>
    </source>
</evidence>
<evidence type="ECO:0000256" key="2">
    <source>
        <dbReference type="ARBA" id="ARBA00009236"/>
    </source>
</evidence>
<sequence>MENVRTSGPLPVPEPVGAASVRGIVSHRGEGFRRLLGDVTDGLRPFFGTTGAVLPFTCSGTGGMEAAVVNCVAPGERVLALCAGYFGERFAAVARAHGAEVTEHRVPWGRALDPAEVRGVLRAAGPFRAVLVTHNETSTGVLNPLREVCEAVREESDALILVDGVSSVGAIPVEMDAWGADVVVTVTQKALLAQPGISPVAAGERALAAARGRGGPRYYFDFPRMADAVTEGTTTYTPAVSVLQGLDAAVRLLREEGPENVFRRHRHAARHLRRRLTGLGLSPLVAPEDASPTVTAVRLPAGVPADAVRGRLEREHGVLVAGGRGPWKADTVRIGHMGVFREDQLDAAAEALAETVGHLAAAPAAR</sequence>
<accession>A0A940XDH1</accession>
<dbReference type="PIRSF" id="PIRSF000524">
    <property type="entry name" value="SPT"/>
    <property type="match status" value="1"/>
</dbReference>
<keyword evidence="7" id="KW-0032">Aminotransferase</keyword>
<dbReference type="GO" id="GO:0019265">
    <property type="term" value="P:glycine biosynthetic process, by transamination of glyoxylate"/>
    <property type="evidence" value="ECO:0007669"/>
    <property type="project" value="TreeGrafter"/>
</dbReference>
<dbReference type="EMBL" id="JAGPNL010000001">
    <property type="protein sequence ID" value="MBQ0825167.1"/>
    <property type="molecule type" value="Genomic_DNA"/>
</dbReference>
<dbReference type="SUPFAM" id="SSF53383">
    <property type="entry name" value="PLP-dependent transferases"/>
    <property type="match status" value="1"/>
</dbReference>
<organism evidence="7 8">
    <name type="scientific">Streptomyces tagetis</name>
    <dbReference type="NCBI Taxonomy" id="2820809"/>
    <lineage>
        <taxon>Bacteria</taxon>
        <taxon>Bacillati</taxon>
        <taxon>Actinomycetota</taxon>
        <taxon>Actinomycetes</taxon>
        <taxon>Kitasatosporales</taxon>
        <taxon>Streptomycetaceae</taxon>
        <taxon>Streptomyces</taxon>
    </lineage>
</organism>
<gene>
    <name evidence="7" type="ORF">J5Y05_01360</name>
</gene>
<evidence type="ECO:0000256" key="4">
    <source>
        <dbReference type="PIRSR" id="PIRSR000524-1"/>
    </source>
</evidence>
<comment type="cofactor">
    <cofactor evidence="1 5">
        <name>pyridoxal 5'-phosphate</name>
        <dbReference type="ChEBI" id="CHEBI:597326"/>
    </cofactor>
</comment>
<keyword evidence="3 5" id="KW-0663">Pyridoxal phosphate</keyword>
<feature type="domain" description="Aminotransferase class V" evidence="6">
    <location>
        <begin position="24"/>
        <end position="324"/>
    </location>
</feature>
<dbReference type="Gene3D" id="3.90.1150.10">
    <property type="entry name" value="Aspartate Aminotransferase, domain 1"/>
    <property type="match status" value="1"/>
</dbReference>
<name>A0A940XDH1_9ACTN</name>
<keyword evidence="8" id="KW-1185">Reference proteome</keyword>
<dbReference type="InterPro" id="IPR000192">
    <property type="entry name" value="Aminotrans_V_dom"/>
</dbReference>
<evidence type="ECO:0000259" key="6">
    <source>
        <dbReference type="Pfam" id="PF00266"/>
    </source>
</evidence>